<proteinExistence type="predicted"/>
<keyword evidence="2 8" id="KW-0813">Transport</keyword>
<evidence type="ECO:0000256" key="5">
    <source>
        <dbReference type="ARBA" id="ARBA00023004"/>
    </source>
</evidence>
<evidence type="ECO:0000313" key="10">
    <source>
        <dbReference type="Proteomes" id="UP000181917"/>
    </source>
</evidence>
<keyword evidence="5 8" id="KW-0408">Iron</keyword>
<evidence type="ECO:0000256" key="4">
    <source>
        <dbReference type="ARBA" id="ARBA00022982"/>
    </source>
</evidence>
<dbReference type="PRINTS" id="PR00352">
    <property type="entry name" value="3FE4SFRDOXIN"/>
</dbReference>
<comment type="cofactor">
    <cofactor evidence="1">
        <name>[3Fe-4S] cluster</name>
        <dbReference type="ChEBI" id="CHEBI:21137"/>
    </cofactor>
</comment>
<protein>
    <recommendedName>
        <fullName evidence="8">Ferredoxin</fullName>
    </recommendedName>
</protein>
<evidence type="ECO:0000256" key="1">
    <source>
        <dbReference type="ARBA" id="ARBA00001927"/>
    </source>
</evidence>
<dbReference type="STRING" id="37928.SAMN04489742_0994"/>
<evidence type="ECO:0000256" key="7">
    <source>
        <dbReference type="ARBA" id="ARBA00023291"/>
    </source>
</evidence>
<dbReference type="Pfam" id="PF13459">
    <property type="entry name" value="Fer4_15"/>
    <property type="match status" value="1"/>
</dbReference>
<keyword evidence="7" id="KW-0003">3Fe-4S</keyword>
<dbReference type="GO" id="GO:0051538">
    <property type="term" value="F:3 iron, 4 sulfur cluster binding"/>
    <property type="evidence" value="ECO:0007669"/>
    <property type="project" value="UniProtKB-KW"/>
</dbReference>
<evidence type="ECO:0000256" key="8">
    <source>
        <dbReference type="RuleBase" id="RU368020"/>
    </source>
</evidence>
<organism evidence="9 10">
    <name type="scientific">Crystallibacter crystallopoietes</name>
    <dbReference type="NCBI Taxonomy" id="37928"/>
    <lineage>
        <taxon>Bacteria</taxon>
        <taxon>Bacillati</taxon>
        <taxon>Actinomycetota</taxon>
        <taxon>Actinomycetes</taxon>
        <taxon>Micrococcales</taxon>
        <taxon>Micrococcaceae</taxon>
        <taxon>Crystallibacter</taxon>
    </lineage>
</organism>
<gene>
    <name evidence="9" type="ORF">SAMN04489742_0994</name>
</gene>
<dbReference type="KEGG" id="acry:AC20117_12350"/>
<dbReference type="InterPro" id="IPR051269">
    <property type="entry name" value="Fe-S_cluster_ET"/>
</dbReference>
<dbReference type="OrthoDB" id="4741951at2"/>
<dbReference type="GO" id="GO:0005506">
    <property type="term" value="F:iron ion binding"/>
    <property type="evidence" value="ECO:0007669"/>
    <property type="project" value="UniProtKB-UniRule"/>
</dbReference>
<dbReference type="AlphaFoldDB" id="A0A1H1ANG3"/>
<keyword evidence="6 8" id="KW-0411">Iron-sulfur</keyword>
<evidence type="ECO:0000313" key="9">
    <source>
        <dbReference type="EMBL" id="SDQ40726.1"/>
    </source>
</evidence>
<sequence>MKTIDVDRSLCDNHGQCAIAAPDVFRMNADGELEYEATFDDGLLDEVEEAIDVCPVQAIFLKD</sequence>
<dbReference type="GO" id="GO:0009055">
    <property type="term" value="F:electron transfer activity"/>
    <property type="evidence" value="ECO:0007669"/>
    <property type="project" value="UniProtKB-UniRule"/>
</dbReference>
<name>A0A1H1ANG3_9MICC</name>
<dbReference type="SUPFAM" id="SSF54862">
    <property type="entry name" value="4Fe-4S ferredoxins"/>
    <property type="match status" value="1"/>
</dbReference>
<keyword evidence="3 8" id="KW-0479">Metal-binding</keyword>
<dbReference type="RefSeq" id="WP_074699483.1">
    <property type="nucleotide sequence ID" value="NZ_CP018863.1"/>
</dbReference>
<keyword evidence="10" id="KW-1185">Reference proteome</keyword>
<dbReference type="Proteomes" id="UP000181917">
    <property type="component" value="Unassembled WGS sequence"/>
</dbReference>
<evidence type="ECO:0000256" key="6">
    <source>
        <dbReference type="ARBA" id="ARBA00023014"/>
    </source>
</evidence>
<dbReference type="Gene3D" id="3.30.70.20">
    <property type="match status" value="1"/>
</dbReference>
<dbReference type="PANTHER" id="PTHR36923">
    <property type="entry name" value="FERREDOXIN"/>
    <property type="match status" value="1"/>
</dbReference>
<accession>A0A1H1ANG3</accession>
<comment type="function">
    <text evidence="8">Ferredoxins are iron-sulfur proteins that transfer electrons in a wide variety of metabolic reactions.</text>
</comment>
<dbReference type="PANTHER" id="PTHR36923:SF3">
    <property type="entry name" value="FERREDOXIN"/>
    <property type="match status" value="1"/>
</dbReference>
<dbReference type="EMBL" id="FNKH01000002">
    <property type="protein sequence ID" value="SDQ40726.1"/>
    <property type="molecule type" value="Genomic_DNA"/>
</dbReference>
<evidence type="ECO:0000256" key="2">
    <source>
        <dbReference type="ARBA" id="ARBA00022448"/>
    </source>
</evidence>
<keyword evidence="4 8" id="KW-0249">Electron transport</keyword>
<dbReference type="InterPro" id="IPR001080">
    <property type="entry name" value="3Fe4S_ferredoxin"/>
</dbReference>
<evidence type="ECO:0000256" key="3">
    <source>
        <dbReference type="ARBA" id="ARBA00022723"/>
    </source>
</evidence>
<reference evidence="9 10" key="1">
    <citation type="submission" date="2016-10" db="EMBL/GenBank/DDBJ databases">
        <authorList>
            <person name="de Groot N.N."/>
        </authorList>
    </citation>
    <scope>NUCLEOTIDE SEQUENCE [LARGE SCALE GENOMIC DNA]</scope>
    <source>
        <strain evidence="9 10">DSM 20117</strain>
    </source>
</reference>